<accession>A0ABV0KX41</accession>
<keyword evidence="2" id="KW-1185">Reference proteome</keyword>
<organism evidence="1 2">
    <name type="scientific">Marinomonas primoryensis</name>
    <dbReference type="NCBI Taxonomy" id="178399"/>
    <lineage>
        <taxon>Bacteria</taxon>
        <taxon>Pseudomonadati</taxon>
        <taxon>Pseudomonadota</taxon>
        <taxon>Gammaproteobacteria</taxon>
        <taxon>Oceanospirillales</taxon>
        <taxon>Oceanospirillaceae</taxon>
        <taxon>Marinomonas</taxon>
    </lineage>
</organism>
<dbReference type="RefSeq" id="WP_348576218.1">
    <property type="nucleotide sequence ID" value="NZ_JBDYKN010000002.1"/>
</dbReference>
<name>A0ABV0KX41_9GAMM</name>
<dbReference type="Gene3D" id="1.20.120.330">
    <property type="entry name" value="Nucleotidyltransferases domain 2"/>
    <property type="match status" value="1"/>
</dbReference>
<proteinExistence type="predicted"/>
<dbReference type="EMBL" id="JBDYKN010000002">
    <property type="protein sequence ID" value="MEP7728665.1"/>
    <property type="molecule type" value="Genomic_DNA"/>
</dbReference>
<protein>
    <recommendedName>
        <fullName evidence="3">HEPN domain-containing protein</fullName>
    </recommendedName>
</protein>
<sequence>MEDKELQLNRCIDDFARRSFRNVADQDYILARMCLRDGLVGQFAWQSLQALEKYLKGILLFNRQNTKKRDDAKKNYSHNIIALTESVEALDELNFKLPKECRGFLEYSCTQGVNRYSTSKFTCKGHQLHELDEIVSFIRRYCQPIHEGQLIQDVTSIDRFAHFFIPNGYLEETLQKPDNPQCISLLWRNKVFNPECEEVNSRYASWSKPLLHFYPEHFDEISKIVQFSPQEKSMYLSMINRNTTNKSP</sequence>
<evidence type="ECO:0000313" key="1">
    <source>
        <dbReference type="EMBL" id="MEP7728665.1"/>
    </source>
</evidence>
<comment type="caution">
    <text evidence="1">The sequence shown here is derived from an EMBL/GenBank/DDBJ whole genome shotgun (WGS) entry which is preliminary data.</text>
</comment>
<evidence type="ECO:0008006" key="3">
    <source>
        <dbReference type="Google" id="ProtNLM"/>
    </source>
</evidence>
<gene>
    <name evidence="1" type="ORF">ABKW32_04335</name>
</gene>
<dbReference type="Proteomes" id="UP001471651">
    <property type="component" value="Unassembled WGS sequence"/>
</dbReference>
<evidence type="ECO:0000313" key="2">
    <source>
        <dbReference type="Proteomes" id="UP001471651"/>
    </source>
</evidence>
<reference evidence="1 2" key="1">
    <citation type="submission" date="2024-05" db="EMBL/GenBank/DDBJ databases">
        <authorList>
            <person name="Busch G.E."/>
            <person name="Sharma I."/>
        </authorList>
    </citation>
    <scope>NUCLEOTIDE SEQUENCE [LARGE SCALE GENOMIC DNA]</scope>
    <source>
        <strain evidence="1 2">23GB23</strain>
    </source>
</reference>